<dbReference type="STRING" id="1123281.SAMN02745180_00966"/>
<dbReference type="OrthoDB" id="9805623at2"/>
<dbReference type="InterPro" id="IPR052549">
    <property type="entry name" value="SpmB"/>
</dbReference>
<dbReference type="PANTHER" id="PTHR35793:SF2">
    <property type="entry name" value="INNER MEMBRANE PROTEIN YJIG"/>
    <property type="match status" value="1"/>
</dbReference>
<dbReference type="AlphaFoldDB" id="A0A1M5VNQ0"/>
<sequence>MKAISIGLVPFITLTIIIYGYVKGIDIYSAFIEGVKEGIKTSIKIMPYLIAIFVSIGIFRGSHALYMLMDILSPIMEFVGIPVEVLPLVIMRPISGSGALGVVKDIIENYGPDSFPGQVASIMMGSSETIFYTMAVYFGSIGIRDHRYTLKAALISYIASIFASVFVCNIFL</sequence>
<evidence type="ECO:0000259" key="2">
    <source>
        <dbReference type="Pfam" id="PF07670"/>
    </source>
</evidence>
<dbReference type="EMBL" id="FQXR01000004">
    <property type="protein sequence ID" value="SHH76543.1"/>
    <property type="molecule type" value="Genomic_DNA"/>
</dbReference>
<evidence type="ECO:0000313" key="4">
    <source>
        <dbReference type="Proteomes" id="UP000184389"/>
    </source>
</evidence>
<accession>A0A1M5VNQ0</accession>
<keyword evidence="1" id="KW-0472">Membrane</keyword>
<feature type="transmembrane region" description="Helical" evidence="1">
    <location>
        <begin position="152"/>
        <end position="171"/>
    </location>
</feature>
<dbReference type="Proteomes" id="UP000184389">
    <property type="component" value="Unassembled WGS sequence"/>
</dbReference>
<feature type="transmembrane region" description="Helical" evidence="1">
    <location>
        <begin position="119"/>
        <end position="140"/>
    </location>
</feature>
<evidence type="ECO:0000256" key="1">
    <source>
        <dbReference type="SAM" id="Phobius"/>
    </source>
</evidence>
<feature type="transmembrane region" description="Helical" evidence="1">
    <location>
        <begin position="6"/>
        <end position="24"/>
    </location>
</feature>
<name>A0A1M5VNQ0_9FIRM</name>
<dbReference type="RefSeq" id="WP_072743607.1">
    <property type="nucleotide sequence ID" value="NZ_FQXR01000004.1"/>
</dbReference>
<keyword evidence="1" id="KW-0812">Transmembrane</keyword>
<evidence type="ECO:0000313" key="3">
    <source>
        <dbReference type="EMBL" id="SHH76543.1"/>
    </source>
</evidence>
<dbReference type="GO" id="GO:0005886">
    <property type="term" value="C:plasma membrane"/>
    <property type="evidence" value="ECO:0007669"/>
    <property type="project" value="TreeGrafter"/>
</dbReference>
<dbReference type="InterPro" id="IPR011642">
    <property type="entry name" value="Gate_dom"/>
</dbReference>
<keyword evidence="4" id="KW-1185">Reference proteome</keyword>
<dbReference type="PANTHER" id="PTHR35793">
    <property type="entry name" value="INNER MEMBRANE PROTEIN YJIG"/>
    <property type="match status" value="1"/>
</dbReference>
<proteinExistence type="predicted"/>
<reference evidence="3 4" key="1">
    <citation type="submission" date="2016-11" db="EMBL/GenBank/DDBJ databases">
        <authorList>
            <person name="Jaros S."/>
            <person name="Januszkiewicz K."/>
            <person name="Wedrychowicz H."/>
        </authorList>
    </citation>
    <scope>NUCLEOTIDE SEQUENCE [LARGE SCALE GENOMIC DNA]</scope>
    <source>
        <strain evidence="3 4">DSM 13106</strain>
    </source>
</reference>
<dbReference type="Pfam" id="PF07670">
    <property type="entry name" value="Gate"/>
    <property type="match status" value="1"/>
</dbReference>
<feature type="transmembrane region" description="Helical" evidence="1">
    <location>
        <begin position="45"/>
        <end position="69"/>
    </location>
</feature>
<protein>
    <submittedName>
        <fullName evidence="3">Spore maturation protein B</fullName>
    </submittedName>
</protein>
<organism evidence="3 4">
    <name type="scientific">Sporanaerobacter acetigenes DSM 13106</name>
    <dbReference type="NCBI Taxonomy" id="1123281"/>
    <lineage>
        <taxon>Bacteria</taxon>
        <taxon>Bacillati</taxon>
        <taxon>Bacillota</taxon>
        <taxon>Tissierellia</taxon>
        <taxon>Tissierellales</taxon>
        <taxon>Sporanaerobacteraceae</taxon>
        <taxon>Sporanaerobacter</taxon>
    </lineage>
</organism>
<keyword evidence="1" id="KW-1133">Transmembrane helix</keyword>
<gene>
    <name evidence="3" type="ORF">SAMN02745180_00966</name>
</gene>
<feature type="domain" description="Nucleoside transporter/FeoB GTPase Gate" evidence="2">
    <location>
        <begin position="43"/>
        <end position="143"/>
    </location>
</feature>